<feature type="chain" id="PRO_5035844426" description="Protein kinase domain-containing protein" evidence="14">
    <location>
        <begin position="31"/>
        <end position="975"/>
    </location>
</feature>
<dbReference type="PANTHER" id="PTHR48056:SF44">
    <property type="entry name" value="RECEPTOR PROTEIN KINASE CLAVATA1"/>
    <property type="match status" value="1"/>
</dbReference>
<dbReference type="SMART" id="SM00369">
    <property type="entry name" value="LRR_TYP"/>
    <property type="match status" value="10"/>
</dbReference>
<evidence type="ECO:0000256" key="3">
    <source>
        <dbReference type="ARBA" id="ARBA00009592"/>
    </source>
</evidence>
<keyword evidence="8 14" id="KW-0732">Signal</keyword>
<evidence type="ECO:0000256" key="9">
    <source>
        <dbReference type="ARBA" id="ARBA00022737"/>
    </source>
</evidence>
<dbReference type="SUPFAM" id="SSF52058">
    <property type="entry name" value="L domain-like"/>
    <property type="match status" value="2"/>
</dbReference>
<evidence type="ECO:0000256" key="12">
    <source>
        <dbReference type="ARBA" id="ARBA00023170"/>
    </source>
</evidence>
<protein>
    <recommendedName>
        <fullName evidence="15">Protein kinase domain-containing protein</fullName>
    </recommendedName>
</protein>
<dbReference type="FunFam" id="3.80.10.10:FF:000383">
    <property type="entry name" value="Leucine-rich repeat receptor protein kinase EMS1"/>
    <property type="match status" value="1"/>
</dbReference>
<sequence length="975" mass="104935">MAAQVQQRSPHPWICHLVPLLVVTAASAGASPVMSDDLYALTKLKSSLLSRSARDSTSLSDWDIATPPPSSPASHRYRYCNFSGVTCDASSNRVVAINLTGVPLHGGVLPSEVSLLDALSSLTVAACSPSGPIPASLASMLLLRHLNLSTNNISGFFPSGPEPYFPSTAVIDVYNNNLSGPLPPLGRSHTRLRHLDLGGNYFSGGIPEQYGGLERLEILGLGLNSLSGRVPPSLSRLKRLQEMYLEYNSFDGGIPPELGELEAIVLLDMVNCSLTRPIPPEIGRLTRLEALYLHWNNLTLYLYSNSLAGEIPAELGNLKNLVNIDLSFNRLTGEIPASFAGLTGLKLLNLLGNELQGVLPEFIGELPQLEILQAWENNLTGELPANLGKNGRLLTLDVTDNRLTGAIPPGLCAGRRLQFLFLMRNKLSGPIPEDLGNCKTLAKVCLNSNFLNGSIPAGLLDLPMNNMLDLSHNLLSGELPEVILSAGLGFLSVASNRLSGPVPPEIGHLKKLSKLNFSANALTAGVPGELSHCESLTVLDLSRNQLTGEIPTEITNLKVLTILNLSRNIISGELPLDISKMVSLGVLDVSYNNLSGRVSQSQLQGVFAISDAADFEGNPGLCVERVTAVSCSPMQSSRRRDDKTWTMLLWLVPVVSAVVAARRRPAAWKMTLFQNLDLEMDDVLGCLREENVVGRGGAGTVYRCATRGGEVVAVKRLPGPGRRDHGFRAEVATLGSVRHRNIVRLLGFASGAEGNLLLYEYMPAGSLGAVLHGERGALLGWGARLRVATEAARALCYLHHECKPRILHRDVKSSNILLDSVMEAHVADFGLAKFLCRGASGSGHLWRRRSPCRSSPARTGTLPPVDEKTDVYSFGVVLLELVTGRRPLGDFGDEIDLVHWARSTVPRPLDATAVLAVADPRLPPEPAGLITRLFTVGISCVRESSQVRPTMREVVHVLSSFATPVDDPACSTHPL</sequence>
<dbReference type="InterPro" id="IPR000719">
    <property type="entry name" value="Prot_kinase_dom"/>
</dbReference>
<dbReference type="SUPFAM" id="SSF56112">
    <property type="entry name" value="Protein kinase-like (PK-like)"/>
    <property type="match status" value="1"/>
</dbReference>
<evidence type="ECO:0000256" key="6">
    <source>
        <dbReference type="ARBA" id="ARBA00022626"/>
    </source>
</evidence>
<dbReference type="InterPro" id="IPR032675">
    <property type="entry name" value="LRR_dom_sf"/>
</dbReference>
<dbReference type="PANTHER" id="PTHR48056">
    <property type="entry name" value="LRR RECEPTOR-LIKE SERINE/THREONINE-PROTEIN KINASE-RELATED"/>
    <property type="match status" value="1"/>
</dbReference>
<dbReference type="Proteomes" id="UP000823388">
    <property type="component" value="Chromosome 1N"/>
</dbReference>
<accession>A0A8T0WQW7</accession>
<dbReference type="InterPro" id="IPR008271">
    <property type="entry name" value="Ser/Thr_kinase_AS"/>
</dbReference>
<keyword evidence="6" id="KW-1070">Brassinosteroid signaling pathway</keyword>
<gene>
    <name evidence="16" type="ORF">PVAP13_1NG019636</name>
</gene>
<dbReference type="Gene3D" id="3.30.200.20">
    <property type="entry name" value="Phosphorylase Kinase, domain 1"/>
    <property type="match status" value="1"/>
</dbReference>
<evidence type="ECO:0000256" key="2">
    <source>
        <dbReference type="ARBA" id="ARBA00008684"/>
    </source>
</evidence>
<dbReference type="InterPro" id="IPR050647">
    <property type="entry name" value="Plant_LRR-RLKs"/>
</dbReference>
<dbReference type="Pfam" id="PF08263">
    <property type="entry name" value="LRRNT_2"/>
    <property type="match status" value="1"/>
</dbReference>
<dbReference type="InterPro" id="IPR001245">
    <property type="entry name" value="Ser-Thr/Tyr_kinase_cat_dom"/>
</dbReference>
<proteinExistence type="inferred from homology"/>
<comment type="similarity">
    <text evidence="2">Belongs to the protein kinase superfamily. Ser/Thr protein kinase family.</text>
</comment>
<dbReference type="GO" id="GO:0005524">
    <property type="term" value="F:ATP binding"/>
    <property type="evidence" value="ECO:0007669"/>
    <property type="project" value="InterPro"/>
</dbReference>
<keyword evidence="10" id="KW-1133">Transmembrane helix</keyword>
<keyword evidence="17" id="KW-1185">Reference proteome</keyword>
<dbReference type="GO" id="GO:0033612">
    <property type="term" value="F:receptor serine/threonine kinase binding"/>
    <property type="evidence" value="ECO:0007669"/>
    <property type="project" value="TreeGrafter"/>
</dbReference>
<dbReference type="InterPro" id="IPR001611">
    <property type="entry name" value="Leu-rich_rpt"/>
</dbReference>
<dbReference type="PROSITE" id="PS50011">
    <property type="entry name" value="PROTEIN_KINASE_DOM"/>
    <property type="match status" value="1"/>
</dbReference>
<reference evidence="16" key="1">
    <citation type="submission" date="2020-05" db="EMBL/GenBank/DDBJ databases">
        <title>WGS assembly of Panicum virgatum.</title>
        <authorList>
            <person name="Lovell J.T."/>
            <person name="Jenkins J."/>
            <person name="Shu S."/>
            <person name="Juenger T.E."/>
            <person name="Schmutz J."/>
        </authorList>
    </citation>
    <scope>NUCLEOTIDE SEQUENCE</scope>
    <source>
        <strain evidence="16">AP13</strain>
    </source>
</reference>
<evidence type="ECO:0000256" key="7">
    <source>
        <dbReference type="ARBA" id="ARBA00022692"/>
    </source>
</evidence>
<keyword evidence="9" id="KW-0677">Repeat</keyword>
<dbReference type="Pfam" id="PF07714">
    <property type="entry name" value="PK_Tyr_Ser-Thr"/>
    <property type="match status" value="1"/>
</dbReference>
<evidence type="ECO:0000259" key="15">
    <source>
        <dbReference type="PROSITE" id="PS50011"/>
    </source>
</evidence>
<dbReference type="FunFam" id="3.80.10.10:FF:000095">
    <property type="entry name" value="LRR receptor-like serine/threonine-protein kinase GSO1"/>
    <property type="match status" value="1"/>
</dbReference>
<keyword evidence="11" id="KW-0472">Membrane</keyword>
<keyword evidence="5" id="KW-0433">Leucine-rich repeat</keyword>
<evidence type="ECO:0000256" key="13">
    <source>
        <dbReference type="ARBA" id="ARBA00023180"/>
    </source>
</evidence>
<dbReference type="Pfam" id="PF13855">
    <property type="entry name" value="LRR_8"/>
    <property type="match status" value="1"/>
</dbReference>
<feature type="domain" description="Protein kinase" evidence="15">
    <location>
        <begin position="687"/>
        <end position="975"/>
    </location>
</feature>
<organism evidence="16 17">
    <name type="scientific">Panicum virgatum</name>
    <name type="common">Blackwell switchgrass</name>
    <dbReference type="NCBI Taxonomy" id="38727"/>
    <lineage>
        <taxon>Eukaryota</taxon>
        <taxon>Viridiplantae</taxon>
        <taxon>Streptophyta</taxon>
        <taxon>Embryophyta</taxon>
        <taxon>Tracheophyta</taxon>
        <taxon>Spermatophyta</taxon>
        <taxon>Magnoliopsida</taxon>
        <taxon>Liliopsida</taxon>
        <taxon>Poales</taxon>
        <taxon>Poaceae</taxon>
        <taxon>PACMAD clade</taxon>
        <taxon>Panicoideae</taxon>
        <taxon>Panicodae</taxon>
        <taxon>Paniceae</taxon>
        <taxon>Panicinae</taxon>
        <taxon>Panicum</taxon>
        <taxon>Panicum sect. Hiantes</taxon>
    </lineage>
</organism>
<keyword evidence="7" id="KW-0812">Transmembrane</keyword>
<dbReference type="AlphaFoldDB" id="A0A8T0WQW7"/>
<evidence type="ECO:0000313" key="16">
    <source>
        <dbReference type="EMBL" id="KAG2648627.1"/>
    </source>
</evidence>
<comment type="subcellular location">
    <subcellularLocation>
        <location evidence="1">Cell membrane</location>
        <topology evidence="1">Single-pass membrane protein</topology>
    </subcellularLocation>
</comment>
<dbReference type="GO" id="GO:0009742">
    <property type="term" value="P:brassinosteroid mediated signaling pathway"/>
    <property type="evidence" value="ECO:0007669"/>
    <property type="project" value="UniProtKB-KW"/>
</dbReference>
<dbReference type="PROSITE" id="PS00108">
    <property type="entry name" value="PROTEIN_KINASE_ST"/>
    <property type="match status" value="1"/>
</dbReference>
<dbReference type="InterPro" id="IPR011009">
    <property type="entry name" value="Kinase-like_dom_sf"/>
</dbReference>
<dbReference type="Gene3D" id="1.10.510.10">
    <property type="entry name" value="Transferase(Phosphotransferase) domain 1"/>
    <property type="match status" value="1"/>
</dbReference>
<evidence type="ECO:0000256" key="10">
    <source>
        <dbReference type="ARBA" id="ARBA00022989"/>
    </source>
</evidence>
<evidence type="ECO:0000256" key="14">
    <source>
        <dbReference type="SAM" id="SignalP"/>
    </source>
</evidence>
<dbReference type="Pfam" id="PF00560">
    <property type="entry name" value="LRR_1"/>
    <property type="match status" value="6"/>
</dbReference>
<dbReference type="InterPro" id="IPR003591">
    <property type="entry name" value="Leu-rich_rpt_typical-subtyp"/>
</dbReference>
<dbReference type="EMBL" id="CM029038">
    <property type="protein sequence ID" value="KAG2648627.1"/>
    <property type="molecule type" value="Genomic_DNA"/>
</dbReference>
<feature type="signal peptide" evidence="14">
    <location>
        <begin position="1"/>
        <end position="30"/>
    </location>
</feature>
<dbReference type="SMART" id="SM00220">
    <property type="entry name" value="S_TKc"/>
    <property type="match status" value="1"/>
</dbReference>
<evidence type="ECO:0000256" key="4">
    <source>
        <dbReference type="ARBA" id="ARBA00022475"/>
    </source>
</evidence>
<evidence type="ECO:0000256" key="5">
    <source>
        <dbReference type="ARBA" id="ARBA00022614"/>
    </source>
</evidence>
<keyword evidence="4" id="KW-1003">Cell membrane</keyword>
<dbReference type="GO" id="GO:0004672">
    <property type="term" value="F:protein kinase activity"/>
    <property type="evidence" value="ECO:0007669"/>
    <property type="project" value="InterPro"/>
</dbReference>
<comment type="caution">
    <text evidence="16">The sequence shown here is derived from an EMBL/GenBank/DDBJ whole genome shotgun (WGS) entry which is preliminary data.</text>
</comment>
<evidence type="ECO:0000256" key="8">
    <source>
        <dbReference type="ARBA" id="ARBA00022729"/>
    </source>
</evidence>
<dbReference type="GO" id="GO:0005886">
    <property type="term" value="C:plasma membrane"/>
    <property type="evidence" value="ECO:0007669"/>
    <property type="project" value="UniProtKB-SubCell"/>
</dbReference>
<dbReference type="InterPro" id="IPR013210">
    <property type="entry name" value="LRR_N_plant-typ"/>
</dbReference>
<keyword evidence="12" id="KW-0675">Receptor</keyword>
<name>A0A8T0WQW7_PANVG</name>
<keyword evidence="13" id="KW-0325">Glycoprotein</keyword>
<evidence type="ECO:0000256" key="1">
    <source>
        <dbReference type="ARBA" id="ARBA00004162"/>
    </source>
</evidence>
<dbReference type="Gene3D" id="3.80.10.10">
    <property type="entry name" value="Ribonuclease Inhibitor"/>
    <property type="match status" value="4"/>
</dbReference>
<dbReference type="FunFam" id="3.80.10.10:FF:000111">
    <property type="entry name" value="LRR receptor-like serine/threonine-protein kinase ERECTA"/>
    <property type="match status" value="1"/>
</dbReference>
<evidence type="ECO:0000256" key="11">
    <source>
        <dbReference type="ARBA" id="ARBA00023136"/>
    </source>
</evidence>
<comment type="similarity">
    <text evidence="3">Belongs to the RLP family.</text>
</comment>
<evidence type="ECO:0000313" key="17">
    <source>
        <dbReference type="Proteomes" id="UP000823388"/>
    </source>
</evidence>